<organism evidence="1 2">
    <name type="scientific">Paramecium sonneborni</name>
    <dbReference type="NCBI Taxonomy" id="65129"/>
    <lineage>
        <taxon>Eukaryota</taxon>
        <taxon>Sar</taxon>
        <taxon>Alveolata</taxon>
        <taxon>Ciliophora</taxon>
        <taxon>Intramacronucleata</taxon>
        <taxon>Oligohymenophorea</taxon>
        <taxon>Peniculida</taxon>
        <taxon>Parameciidae</taxon>
        <taxon>Paramecium</taxon>
    </lineage>
</organism>
<dbReference type="Proteomes" id="UP000692954">
    <property type="component" value="Unassembled WGS sequence"/>
</dbReference>
<gene>
    <name evidence="1" type="ORF">PSON_ATCC_30995.1.T0840208</name>
</gene>
<sequence>MKVQKINLSKQSNQEIQILFQKPIQISPPSTPEEIYAIQPKSSRSTFNNKNTNFQSNSLNSQTILHQNNNFYLTYFPRSISPKKLNDKEISPLNLNKNTYDSNDSPKTIRQPNRRATKLCSKVLQKYKNKYFI</sequence>
<dbReference type="EMBL" id="CAJJDN010000084">
    <property type="protein sequence ID" value="CAD8105542.1"/>
    <property type="molecule type" value="Genomic_DNA"/>
</dbReference>
<protein>
    <submittedName>
        <fullName evidence="1">Uncharacterized protein</fullName>
    </submittedName>
</protein>
<dbReference type="OrthoDB" id="303868at2759"/>
<dbReference type="AlphaFoldDB" id="A0A8S1PRD2"/>
<comment type="caution">
    <text evidence="1">The sequence shown here is derived from an EMBL/GenBank/DDBJ whole genome shotgun (WGS) entry which is preliminary data.</text>
</comment>
<name>A0A8S1PRD2_9CILI</name>
<accession>A0A8S1PRD2</accession>
<keyword evidence="2" id="KW-1185">Reference proteome</keyword>
<proteinExistence type="predicted"/>
<evidence type="ECO:0000313" key="1">
    <source>
        <dbReference type="EMBL" id="CAD8105542.1"/>
    </source>
</evidence>
<evidence type="ECO:0000313" key="2">
    <source>
        <dbReference type="Proteomes" id="UP000692954"/>
    </source>
</evidence>
<reference evidence="1" key="1">
    <citation type="submission" date="2021-01" db="EMBL/GenBank/DDBJ databases">
        <authorList>
            <consortium name="Genoscope - CEA"/>
            <person name="William W."/>
        </authorList>
    </citation>
    <scope>NUCLEOTIDE SEQUENCE</scope>
</reference>